<organism evidence="2 3">
    <name type="scientific">Edaphobacillus lindanitolerans</name>
    <dbReference type="NCBI Taxonomy" id="550447"/>
    <lineage>
        <taxon>Bacteria</taxon>
        <taxon>Bacillati</taxon>
        <taxon>Bacillota</taxon>
        <taxon>Bacilli</taxon>
        <taxon>Bacillales</taxon>
        <taxon>Bacillaceae</taxon>
        <taxon>Edaphobacillus</taxon>
    </lineage>
</organism>
<accession>A0A1U7PMD3</accession>
<dbReference type="Proteomes" id="UP000187550">
    <property type="component" value="Unassembled WGS sequence"/>
</dbReference>
<dbReference type="Pfam" id="PF12116">
    <property type="entry name" value="SpoIIID"/>
    <property type="match status" value="1"/>
</dbReference>
<evidence type="ECO:0000313" key="3">
    <source>
        <dbReference type="Proteomes" id="UP000187550"/>
    </source>
</evidence>
<evidence type="ECO:0000313" key="2">
    <source>
        <dbReference type="EMBL" id="SIT69449.1"/>
    </source>
</evidence>
<dbReference type="STRING" id="550447.SAMN05428946_0490"/>
<gene>
    <name evidence="2" type="ORF">SAMN05428946_0490</name>
</gene>
<protein>
    <submittedName>
        <fullName evidence="2">Sporulation transcriptional regulator SpoIIID</fullName>
    </submittedName>
</protein>
<dbReference type="AlphaFoldDB" id="A0A1U7PMD3"/>
<evidence type="ECO:0000256" key="1">
    <source>
        <dbReference type="SAM" id="MobiDB-lite"/>
    </source>
</evidence>
<keyword evidence="3" id="KW-1185">Reference proteome</keyword>
<sequence>MSDGKTGPPVFLFVLPQKSVPAALNGLNGASLAYVVESVPTRGKEENVHEHIRRRCLMLGELLLETGSTVRALARTTGYSKSTVHKDLTERLPDVNGELAKEVARVLAYHKAVRHLRGGEATRRKWRSGPAGPTGLSAETD</sequence>
<reference evidence="3" key="1">
    <citation type="submission" date="2017-01" db="EMBL/GenBank/DDBJ databases">
        <authorList>
            <person name="Varghese N."/>
            <person name="Submissions S."/>
        </authorList>
    </citation>
    <scope>NUCLEOTIDE SEQUENCE [LARGE SCALE GENOMIC DNA]</scope>
    <source>
        <strain evidence="3">MNA4</strain>
    </source>
</reference>
<feature type="region of interest" description="Disordered" evidence="1">
    <location>
        <begin position="119"/>
        <end position="141"/>
    </location>
</feature>
<dbReference type="EMBL" id="FTPL01000001">
    <property type="protein sequence ID" value="SIT69449.1"/>
    <property type="molecule type" value="Genomic_DNA"/>
</dbReference>
<dbReference type="InterPro" id="IPR014208">
    <property type="entry name" value="Spore_III_D"/>
</dbReference>
<name>A0A1U7PMD3_9BACI</name>
<proteinExistence type="predicted"/>